<keyword evidence="3" id="KW-1185">Reference proteome</keyword>
<evidence type="ECO:0000313" key="2">
    <source>
        <dbReference type="EMBL" id="MFD1938636.1"/>
    </source>
</evidence>
<name>A0ABW4TD22_9ACTN</name>
<protein>
    <submittedName>
        <fullName evidence="2">IS630 family transposase</fullName>
    </submittedName>
</protein>
<dbReference type="EMBL" id="JBHUFV010000068">
    <property type="protein sequence ID" value="MFD1938636.1"/>
    <property type="molecule type" value="Genomic_DNA"/>
</dbReference>
<comment type="caution">
    <text evidence="2">The sequence shown here is derived from an EMBL/GenBank/DDBJ whole genome shotgun (WGS) entry which is preliminary data.</text>
</comment>
<sequence>MTWRRAQMVLLSAQGMTTTQIAKVAFTSEDRVRDVIHNFNTDGFDSLYPKYKGGRKPTFTLPQRVEIKKIAKSRPAEHGLPFSRWSLAKLADFVVAEGVIEDISHEGLRELLRAENVSFQAIKTWKGSRDPDYATTKARIEHLYAIAGGEVVPEPGEPAVIFCMDEFGPLNLQPRPGRQWTDVGGKGKDPDREPRPRMRATYTRAQGIRHLFAALDLGKDKMYGHVKKRKRRGEFLEFCRHLRSLYPPEVRIAIICDNFSPHLTTKKDKRVGEWAEA</sequence>
<organism evidence="2 3">
    <name type="scientific">Nonomuraea mangrovi</name>
    <dbReference type="NCBI Taxonomy" id="2316207"/>
    <lineage>
        <taxon>Bacteria</taxon>
        <taxon>Bacillati</taxon>
        <taxon>Actinomycetota</taxon>
        <taxon>Actinomycetes</taxon>
        <taxon>Streptosporangiales</taxon>
        <taxon>Streptosporangiaceae</taxon>
        <taxon>Nonomuraea</taxon>
    </lineage>
</organism>
<dbReference type="InterPro" id="IPR009057">
    <property type="entry name" value="Homeodomain-like_sf"/>
</dbReference>
<proteinExistence type="predicted"/>
<feature type="compositionally biased region" description="Basic and acidic residues" evidence="1">
    <location>
        <begin position="185"/>
        <end position="196"/>
    </location>
</feature>
<dbReference type="Pfam" id="PF13565">
    <property type="entry name" value="HTH_32"/>
    <property type="match status" value="1"/>
</dbReference>
<reference evidence="3" key="1">
    <citation type="journal article" date="2019" name="Int. J. Syst. Evol. Microbiol.">
        <title>The Global Catalogue of Microorganisms (GCM) 10K type strain sequencing project: providing services to taxonomists for standard genome sequencing and annotation.</title>
        <authorList>
            <consortium name="The Broad Institute Genomics Platform"/>
            <consortium name="The Broad Institute Genome Sequencing Center for Infectious Disease"/>
            <person name="Wu L."/>
            <person name="Ma J."/>
        </authorList>
    </citation>
    <scope>NUCLEOTIDE SEQUENCE [LARGE SCALE GENOMIC DNA]</scope>
    <source>
        <strain evidence="3">ICMP 6774ER</strain>
    </source>
</reference>
<dbReference type="InterPro" id="IPR047655">
    <property type="entry name" value="Transpos_IS630-like"/>
</dbReference>
<dbReference type="Proteomes" id="UP001597368">
    <property type="component" value="Unassembled WGS sequence"/>
</dbReference>
<feature type="region of interest" description="Disordered" evidence="1">
    <location>
        <begin position="174"/>
        <end position="197"/>
    </location>
</feature>
<dbReference type="NCBIfam" id="NF033545">
    <property type="entry name" value="transpos_IS630"/>
    <property type="match status" value="1"/>
</dbReference>
<dbReference type="RefSeq" id="WP_379580723.1">
    <property type="nucleotide sequence ID" value="NZ_JBHUFV010000068.1"/>
</dbReference>
<dbReference type="SUPFAM" id="SSF46689">
    <property type="entry name" value="Homeodomain-like"/>
    <property type="match status" value="1"/>
</dbReference>
<gene>
    <name evidence="2" type="ORF">ACFSKW_44910</name>
</gene>
<accession>A0ABW4TD22</accession>
<evidence type="ECO:0000313" key="3">
    <source>
        <dbReference type="Proteomes" id="UP001597368"/>
    </source>
</evidence>
<evidence type="ECO:0000256" key="1">
    <source>
        <dbReference type="SAM" id="MobiDB-lite"/>
    </source>
</evidence>